<comment type="caution">
    <text evidence="2">The sequence shown here is derived from an EMBL/GenBank/DDBJ whole genome shotgun (WGS) entry which is preliminary data.</text>
</comment>
<keyword evidence="1" id="KW-0812">Transmembrane</keyword>
<evidence type="ECO:0000256" key="1">
    <source>
        <dbReference type="SAM" id="Phobius"/>
    </source>
</evidence>
<feature type="transmembrane region" description="Helical" evidence="1">
    <location>
        <begin position="26"/>
        <end position="44"/>
    </location>
</feature>
<dbReference type="Pfam" id="PF11222">
    <property type="entry name" value="DUF3017"/>
    <property type="match status" value="1"/>
</dbReference>
<keyword evidence="1" id="KW-1133">Transmembrane helix</keyword>
<keyword evidence="3" id="KW-1185">Reference proteome</keyword>
<dbReference type="Proteomes" id="UP001183619">
    <property type="component" value="Unassembled WGS sequence"/>
</dbReference>
<evidence type="ECO:0000313" key="3">
    <source>
        <dbReference type="Proteomes" id="UP001183619"/>
    </source>
</evidence>
<sequence>MPTPPASPLDNPHDVNLLPSRIPRPLQIAAVVVFVLGVLASGIFSFTEHWRRATFTLGVALLWLSVLRLTCDSKILGVLAVRSRTFDALYTALGGSLMIFLSSSVDSLGS</sequence>
<reference evidence="2 3" key="1">
    <citation type="submission" date="2023-07" db="EMBL/GenBank/DDBJ databases">
        <title>Sequencing the genomes of 1000 actinobacteria strains.</title>
        <authorList>
            <person name="Klenk H.-P."/>
        </authorList>
    </citation>
    <scope>NUCLEOTIDE SEQUENCE [LARGE SCALE GENOMIC DNA]</scope>
    <source>
        <strain evidence="2 3">DSM 44508</strain>
    </source>
</reference>
<accession>A0ABU2B855</accession>
<keyword evidence="1" id="KW-0472">Membrane</keyword>
<protein>
    <recommendedName>
        <fullName evidence="4">DUF3017 domain-containing protein</fullName>
    </recommendedName>
</protein>
<dbReference type="InterPro" id="IPR021385">
    <property type="entry name" value="DUF3017"/>
</dbReference>
<evidence type="ECO:0000313" key="2">
    <source>
        <dbReference type="EMBL" id="MDR7354802.1"/>
    </source>
</evidence>
<dbReference type="EMBL" id="JAVDYF010000001">
    <property type="protein sequence ID" value="MDR7354802.1"/>
    <property type="molecule type" value="Genomic_DNA"/>
</dbReference>
<name>A0ABU2B855_9CORY</name>
<proteinExistence type="predicted"/>
<dbReference type="RefSeq" id="WP_277104141.1">
    <property type="nucleotide sequence ID" value="NZ_BAAAJS010000004.1"/>
</dbReference>
<gene>
    <name evidence="2" type="ORF">J2S37_001340</name>
</gene>
<evidence type="ECO:0008006" key="4">
    <source>
        <dbReference type="Google" id="ProtNLM"/>
    </source>
</evidence>
<organism evidence="2 3">
    <name type="scientific">Corynebacterium felinum</name>
    <dbReference type="NCBI Taxonomy" id="131318"/>
    <lineage>
        <taxon>Bacteria</taxon>
        <taxon>Bacillati</taxon>
        <taxon>Actinomycetota</taxon>
        <taxon>Actinomycetes</taxon>
        <taxon>Mycobacteriales</taxon>
        <taxon>Corynebacteriaceae</taxon>
        <taxon>Corynebacterium</taxon>
    </lineage>
</organism>